<evidence type="ECO:0000313" key="1">
    <source>
        <dbReference type="EMBL" id="QMW22081.1"/>
    </source>
</evidence>
<dbReference type="InterPro" id="IPR021381">
    <property type="entry name" value="DUF3011"/>
</dbReference>
<dbReference type="EMBL" id="CP059851">
    <property type="protein sequence ID" value="QMW22081.1"/>
    <property type="molecule type" value="Genomic_DNA"/>
</dbReference>
<dbReference type="Pfam" id="PF11218">
    <property type="entry name" value="DUF3011"/>
    <property type="match status" value="2"/>
</dbReference>
<evidence type="ECO:0000313" key="2">
    <source>
        <dbReference type="Proteomes" id="UP000515292"/>
    </source>
</evidence>
<reference evidence="1 2" key="1">
    <citation type="submission" date="2020-07" db="EMBL/GenBank/DDBJ databases">
        <title>Complete genome sequence for Sandaracinobacter sp. M6.</title>
        <authorList>
            <person name="Tang Y."/>
            <person name="Liu Q."/>
            <person name="Guo Z."/>
            <person name="Lei P."/>
            <person name="Huang B."/>
        </authorList>
    </citation>
    <scope>NUCLEOTIDE SEQUENCE [LARGE SCALE GENOMIC DNA]</scope>
    <source>
        <strain evidence="1 2">M6</strain>
    </source>
</reference>
<dbReference type="Proteomes" id="UP000515292">
    <property type="component" value="Chromosome"/>
</dbReference>
<dbReference type="AlphaFoldDB" id="A0A7G5IFD9"/>
<proteinExistence type="predicted"/>
<sequence length="404" mass="41914">MMGRPVVSVATALAMVTGQLGSVALPVAVGSLALAAPAAAQQWQEIECASRGRDRAECALPRGVQRVELVRQLSSSACVEGRSWGTRANFGGPVLWVDEGCRGRFALVGAGGGWGGGGNPGWGGGQGGYAAQLTCDSYGSRPRRCEARTDNRVALMQVRGGRCAEGRDWGYDARSIWVDNGCQATFAYGYAGGGGGNWGGGYPGGGSFAAETDCQSWNGTYQRCNVNTGNRVGIVRVYAGQCRERRDWGYDDRSIWVDNGCRARFGYRYQGGGYPGGRPDDGGSNAGGVIAGVAIAAGLIALLAASGKKSGGGGGAPASVSADYDRFPSDAREEARACMAEAGRQIGATGGSRVALNRVDGVVRSGRGYRIEAQLAATYDGRAQTVTMHCTAEGNRVSAFDVKR</sequence>
<name>A0A7G5IFD9_9SPHN</name>
<dbReference type="RefSeq" id="WP_182294926.1">
    <property type="nucleotide sequence ID" value="NZ_CP059851.1"/>
</dbReference>
<organism evidence="1 2">
    <name type="scientific">Sandaracinobacteroides saxicola</name>
    <dbReference type="NCBI Taxonomy" id="2759707"/>
    <lineage>
        <taxon>Bacteria</taxon>
        <taxon>Pseudomonadati</taxon>
        <taxon>Pseudomonadota</taxon>
        <taxon>Alphaproteobacteria</taxon>
        <taxon>Sphingomonadales</taxon>
        <taxon>Sphingosinicellaceae</taxon>
        <taxon>Sandaracinobacteroides</taxon>
    </lineage>
</organism>
<protein>
    <submittedName>
        <fullName evidence="1">DUF3011 domain-containing protein</fullName>
    </submittedName>
</protein>
<gene>
    <name evidence="1" type="ORF">H3309_11975</name>
</gene>
<accession>A0A7G5IFD9</accession>
<keyword evidence="2" id="KW-1185">Reference proteome</keyword>
<dbReference type="KEGG" id="sand:H3309_11975"/>